<reference evidence="1" key="1">
    <citation type="submission" date="2018-02" db="EMBL/GenBank/DDBJ databases">
        <title>Rhizophora mucronata_Transcriptome.</title>
        <authorList>
            <person name="Meera S.P."/>
            <person name="Sreeshan A."/>
            <person name="Augustine A."/>
        </authorList>
    </citation>
    <scope>NUCLEOTIDE SEQUENCE</scope>
    <source>
        <tissue evidence="1">Leaf</tissue>
    </source>
</reference>
<organism evidence="1">
    <name type="scientific">Rhizophora mucronata</name>
    <name type="common">Asiatic mangrove</name>
    <dbReference type="NCBI Taxonomy" id="61149"/>
    <lineage>
        <taxon>Eukaryota</taxon>
        <taxon>Viridiplantae</taxon>
        <taxon>Streptophyta</taxon>
        <taxon>Embryophyta</taxon>
        <taxon>Tracheophyta</taxon>
        <taxon>Spermatophyta</taxon>
        <taxon>Magnoliopsida</taxon>
        <taxon>eudicotyledons</taxon>
        <taxon>Gunneridae</taxon>
        <taxon>Pentapetalae</taxon>
        <taxon>rosids</taxon>
        <taxon>fabids</taxon>
        <taxon>Malpighiales</taxon>
        <taxon>Rhizophoraceae</taxon>
        <taxon>Rhizophora</taxon>
    </lineage>
</organism>
<sequence>MQSCKIFMQREVSKGANEFSVGVGASLTLNVAATWESDLSCFKETFICGCCCRINLITWFGGVDRGSCKCMQASFLFTRSLHAASRGK</sequence>
<evidence type="ECO:0000313" key="1">
    <source>
        <dbReference type="EMBL" id="MBX37249.1"/>
    </source>
</evidence>
<accession>A0A2P2N458</accession>
<name>A0A2P2N458_RHIMU</name>
<protein>
    <submittedName>
        <fullName evidence="1">Uncharacterized protein</fullName>
    </submittedName>
</protein>
<dbReference type="AlphaFoldDB" id="A0A2P2N458"/>
<proteinExistence type="predicted"/>
<dbReference type="EMBL" id="GGEC01056765">
    <property type="protein sequence ID" value="MBX37249.1"/>
    <property type="molecule type" value="Transcribed_RNA"/>
</dbReference>